<evidence type="ECO:0000313" key="2">
    <source>
        <dbReference type="Proteomes" id="UP000813463"/>
    </source>
</evidence>
<evidence type="ECO:0000259" key="1">
    <source>
        <dbReference type="Pfam" id="PF03732"/>
    </source>
</evidence>
<gene>
    <name evidence="3" type="primary">LOC130460721</name>
</gene>
<reference evidence="3" key="2">
    <citation type="submission" date="2025-08" db="UniProtKB">
        <authorList>
            <consortium name="RefSeq"/>
        </authorList>
    </citation>
    <scope>IDENTIFICATION</scope>
    <source>
        <tissue evidence="3">Leaf</tissue>
    </source>
</reference>
<feature type="domain" description="Retrotransposon gag" evidence="1">
    <location>
        <begin position="87"/>
        <end position="173"/>
    </location>
</feature>
<dbReference type="PANTHER" id="PTHR33223:SF9">
    <property type="entry name" value="RETROTRANSPOSON GAG DOMAIN-CONTAINING PROTEIN"/>
    <property type="match status" value="1"/>
</dbReference>
<dbReference type="InterPro" id="IPR005162">
    <property type="entry name" value="Retrotrans_gag_dom"/>
</dbReference>
<sequence length="302" mass="33392">MLKLMSKLPGAPTQVETEPSNGYVASPFCEEIAKVTVPPQLSIPVWTTLYDETTDPYHHVNVYKQQMWQIGIPWDLVEPVMFKSFGATLTGTTLEWLINITPGSVACLADLINAFYQQFASSHQLEKQTSDLYRLVQAPTELVRNYFSQFNCEKISIKNCDIKIAIEALKRGLIPNSELYCEITKYPCATFEEVRFKACAQMHLEDDEAIRASTPQPAGAPATGGRTHQGTTIGDINHIIAKTRYKMSITMMILTVVTRMSGPTTRIYQSTVSTSIVEASSTPFKTLAGTSGGQEGVTSHNP</sequence>
<keyword evidence="2" id="KW-1185">Reference proteome</keyword>
<dbReference type="Pfam" id="PF03732">
    <property type="entry name" value="Retrotrans_gag"/>
    <property type="match status" value="1"/>
</dbReference>
<organism evidence="2 3">
    <name type="scientific">Spinacia oleracea</name>
    <name type="common">Spinach</name>
    <dbReference type="NCBI Taxonomy" id="3562"/>
    <lineage>
        <taxon>Eukaryota</taxon>
        <taxon>Viridiplantae</taxon>
        <taxon>Streptophyta</taxon>
        <taxon>Embryophyta</taxon>
        <taxon>Tracheophyta</taxon>
        <taxon>Spermatophyta</taxon>
        <taxon>Magnoliopsida</taxon>
        <taxon>eudicotyledons</taxon>
        <taxon>Gunneridae</taxon>
        <taxon>Pentapetalae</taxon>
        <taxon>Caryophyllales</taxon>
        <taxon>Chenopodiaceae</taxon>
        <taxon>Chenopodioideae</taxon>
        <taxon>Anserineae</taxon>
        <taxon>Spinacia</taxon>
    </lineage>
</organism>
<name>A0ABM3QLE2_SPIOL</name>
<dbReference type="PANTHER" id="PTHR33223">
    <property type="entry name" value="CCHC-TYPE DOMAIN-CONTAINING PROTEIN"/>
    <property type="match status" value="1"/>
</dbReference>
<proteinExistence type="predicted"/>
<dbReference type="RefSeq" id="XP_056684185.1">
    <property type="nucleotide sequence ID" value="XM_056828207.1"/>
</dbReference>
<reference evidence="2" key="1">
    <citation type="journal article" date="2021" name="Nat. Commun.">
        <title>Genomic analyses provide insights into spinach domestication and the genetic basis of agronomic traits.</title>
        <authorList>
            <person name="Cai X."/>
            <person name="Sun X."/>
            <person name="Xu C."/>
            <person name="Sun H."/>
            <person name="Wang X."/>
            <person name="Ge C."/>
            <person name="Zhang Z."/>
            <person name="Wang Q."/>
            <person name="Fei Z."/>
            <person name="Jiao C."/>
            <person name="Wang Q."/>
        </authorList>
    </citation>
    <scope>NUCLEOTIDE SEQUENCE [LARGE SCALE GENOMIC DNA]</scope>
    <source>
        <strain evidence="2">cv. Varoflay</strain>
    </source>
</reference>
<accession>A0ABM3QLE2</accession>
<evidence type="ECO:0000313" key="3">
    <source>
        <dbReference type="RefSeq" id="XP_056684185.1"/>
    </source>
</evidence>
<protein>
    <recommendedName>
        <fullName evidence="1">Retrotransposon gag domain-containing protein</fullName>
    </recommendedName>
</protein>
<dbReference type="GeneID" id="130460721"/>
<dbReference type="Proteomes" id="UP000813463">
    <property type="component" value="Chromosome 5"/>
</dbReference>